<dbReference type="Proteomes" id="UP000248481">
    <property type="component" value="Unplaced"/>
</dbReference>
<keyword evidence="7" id="KW-0472">Membrane</keyword>
<evidence type="ECO:0000256" key="1">
    <source>
        <dbReference type="ARBA" id="ARBA00022729"/>
    </source>
</evidence>
<dbReference type="InterPro" id="IPR050831">
    <property type="entry name" value="CEA_cell_adhesion"/>
</dbReference>
<dbReference type="CDD" id="cd05740">
    <property type="entry name" value="IgI_hCEACAM_2_4_6_like"/>
    <property type="match status" value="2"/>
</dbReference>
<feature type="non-terminal residue" evidence="10">
    <location>
        <position position="1"/>
    </location>
</feature>
<dbReference type="Pfam" id="PF07686">
    <property type="entry name" value="V-set"/>
    <property type="match status" value="1"/>
</dbReference>
<keyword evidence="7" id="KW-0812">Transmembrane</keyword>
<keyword evidence="5" id="KW-0393">Immunoglobulin domain</keyword>
<dbReference type="InterPro" id="IPR013106">
    <property type="entry name" value="Ig_V-set"/>
</dbReference>
<dbReference type="FunFam" id="2.60.40.10:FF:000340">
    <property type="entry name" value="Carcinoembryonic antigen-related cell adhesion molecule 1"/>
    <property type="match status" value="1"/>
</dbReference>
<dbReference type="GO" id="GO:0009986">
    <property type="term" value="C:cell surface"/>
    <property type="evidence" value="ECO:0007669"/>
    <property type="project" value="TreeGrafter"/>
</dbReference>
<dbReference type="InterPro" id="IPR003598">
    <property type="entry name" value="Ig_sub2"/>
</dbReference>
<keyword evidence="1" id="KW-0732">Signal</keyword>
<reference evidence="10" key="1">
    <citation type="submission" date="2025-08" db="UniProtKB">
        <authorList>
            <consortium name="RefSeq"/>
        </authorList>
    </citation>
    <scope>IDENTIFICATION</scope>
    <source>
        <tissue evidence="10">Blood</tissue>
    </source>
</reference>
<dbReference type="SMART" id="SM00409">
    <property type="entry name" value="IG"/>
    <property type="match status" value="4"/>
</dbReference>
<dbReference type="Gene3D" id="2.60.40.10">
    <property type="entry name" value="Immunoglobulins"/>
    <property type="match status" value="4"/>
</dbReference>
<evidence type="ECO:0000256" key="2">
    <source>
        <dbReference type="ARBA" id="ARBA00022737"/>
    </source>
</evidence>
<dbReference type="FunFam" id="2.60.40.10:FF:000244">
    <property type="entry name" value="carcinoembryonic antigen-related cell adhesion molecule 16"/>
    <property type="match status" value="2"/>
</dbReference>
<dbReference type="GO" id="GO:0007165">
    <property type="term" value="P:signal transduction"/>
    <property type="evidence" value="ECO:0007669"/>
    <property type="project" value="TreeGrafter"/>
</dbReference>
<keyword evidence="7" id="KW-1133">Transmembrane helix</keyword>
<dbReference type="GO" id="GO:0002682">
    <property type="term" value="P:regulation of immune system process"/>
    <property type="evidence" value="ECO:0007669"/>
    <property type="project" value="TreeGrafter"/>
</dbReference>
<dbReference type="Pfam" id="PF00047">
    <property type="entry name" value="ig"/>
    <property type="match status" value="1"/>
</dbReference>
<sequence>SLLTFWSPATTAQVTVESVPPNVAEGKDVLLQVNSLPGDLVGLSWFKGESIAPRHQIVSYVVDAQVIIPGPAHSGRETIYPNGSLLFQNITLNDTGYYTLQTVNRNFQVDQGTGQLRVFPELPKPNITSNNSNPVENVDSVVLMCGPQTQSTSYLWSVNNKSLLASTRLRLSLDNRTLTIHGVIRNDTGPYVCETRNPVSAGRSDPFTLNVLYGPDAPTISPSDSSYHPGANLSLSCHAASNPPAQYSWFINGRPQPLTQELFIPNITANDSGSYTCLAYNSGTRLSKTTVKTITVSEPISKPSLHASNTAVTEDKDSVVLTCSTDNTGVSIHWFFNGQSLKLTERMKLSQDNSTLTIDPVRREDAGNYQCEVSNRLSSSKSDPIRLDVNYGRSTTGLPVASIIGIAVGVLVGLALSSVLGCLLFCT</sequence>
<dbReference type="InterPro" id="IPR036179">
    <property type="entry name" value="Ig-like_dom_sf"/>
</dbReference>
<organism evidence="9 10">
    <name type="scientific">Neomonachus schauinslandi</name>
    <name type="common">Hawaiian monk seal</name>
    <name type="synonym">Monachus schauinslandi</name>
    <dbReference type="NCBI Taxonomy" id="29088"/>
    <lineage>
        <taxon>Eukaryota</taxon>
        <taxon>Metazoa</taxon>
        <taxon>Chordata</taxon>
        <taxon>Craniata</taxon>
        <taxon>Vertebrata</taxon>
        <taxon>Euteleostomi</taxon>
        <taxon>Mammalia</taxon>
        <taxon>Eutheria</taxon>
        <taxon>Laurasiatheria</taxon>
        <taxon>Carnivora</taxon>
        <taxon>Caniformia</taxon>
        <taxon>Pinnipedia</taxon>
        <taxon>Phocidae</taxon>
        <taxon>Monachinae</taxon>
        <taxon>Monachini</taxon>
        <taxon>Neomonachus</taxon>
    </lineage>
</organism>
<feature type="transmembrane region" description="Helical" evidence="7">
    <location>
        <begin position="403"/>
        <end position="426"/>
    </location>
</feature>
<dbReference type="PROSITE" id="PS50835">
    <property type="entry name" value="IG_LIKE"/>
    <property type="match status" value="3"/>
</dbReference>
<dbReference type="InterPro" id="IPR007110">
    <property type="entry name" value="Ig-like_dom"/>
</dbReference>
<dbReference type="InterPro" id="IPR003599">
    <property type="entry name" value="Ig_sub"/>
</dbReference>
<feature type="domain" description="Ig-like" evidence="8">
    <location>
        <begin position="123"/>
        <end position="210"/>
    </location>
</feature>
<evidence type="ECO:0000313" key="10">
    <source>
        <dbReference type="RefSeq" id="XP_044768272.1"/>
    </source>
</evidence>
<evidence type="ECO:0000256" key="7">
    <source>
        <dbReference type="SAM" id="Phobius"/>
    </source>
</evidence>
<feature type="domain" description="Ig-like" evidence="8">
    <location>
        <begin position="215"/>
        <end position="295"/>
    </location>
</feature>
<keyword evidence="2" id="KW-0677">Repeat</keyword>
<dbReference type="KEGG" id="nsu:110583759"/>
<evidence type="ECO:0000259" key="8">
    <source>
        <dbReference type="PROSITE" id="PS50835"/>
    </source>
</evidence>
<dbReference type="InterPro" id="IPR013151">
    <property type="entry name" value="Immunoglobulin_dom"/>
</dbReference>
<dbReference type="AlphaFoldDB" id="A0A8M1M3C7"/>
<keyword evidence="9" id="KW-1185">Reference proteome</keyword>
<evidence type="ECO:0000256" key="3">
    <source>
        <dbReference type="ARBA" id="ARBA00023157"/>
    </source>
</evidence>
<keyword evidence="3" id="KW-1015">Disulfide bond</keyword>
<evidence type="ECO:0000256" key="5">
    <source>
        <dbReference type="ARBA" id="ARBA00023319"/>
    </source>
</evidence>
<dbReference type="GeneID" id="110583759"/>
<dbReference type="GO" id="GO:1990782">
    <property type="term" value="F:protein tyrosine kinase binding"/>
    <property type="evidence" value="ECO:0007669"/>
    <property type="project" value="TreeGrafter"/>
</dbReference>
<proteinExistence type="inferred from homology"/>
<dbReference type="FunFam" id="2.60.40.10:FF:000517">
    <property type="entry name" value="Carcinoembryonic antigen-related cell adhesion molecule 1"/>
    <property type="match status" value="1"/>
</dbReference>
<feature type="non-terminal residue" evidence="10">
    <location>
        <position position="427"/>
    </location>
</feature>
<keyword evidence="4" id="KW-0325">Glycoprotein</keyword>
<name>A0A8M1M3C7_NEOSC</name>
<dbReference type="SUPFAM" id="SSF48726">
    <property type="entry name" value="Immunoglobulin"/>
    <property type="match status" value="4"/>
</dbReference>
<evidence type="ECO:0000256" key="6">
    <source>
        <dbReference type="ARBA" id="ARBA00038222"/>
    </source>
</evidence>
<dbReference type="PANTHER" id="PTHR44427">
    <property type="entry name" value="CARCINOEMBRYONIC ANTIGEN-RELATED CELL ADHESION MOLECULE 19"/>
    <property type="match status" value="1"/>
</dbReference>
<dbReference type="Pfam" id="PF13927">
    <property type="entry name" value="Ig_3"/>
    <property type="match status" value="1"/>
</dbReference>
<dbReference type="CDD" id="cd05774">
    <property type="entry name" value="IgV_CEACAM_D1"/>
    <property type="match status" value="1"/>
</dbReference>
<gene>
    <name evidence="10" type="primary">LOC110583759</name>
</gene>
<evidence type="ECO:0000313" key="9">
    <source>
        <dbReference type="Proteomes" id="UP000248481"/>
    </source>
</evidence>
<dbReference type="GO" id="GO:0005886">
    <property type="term" value="C:plasma membrane"/>
    <property type="evidence" value="ECO:0007669"/>
    <property type="project" value="TreeGrafter"/>
</dbReference>
<feature type="domain" description="Ig-like" evidence="8">
    <location>
        <begin position="303"/>
        <end position="388"/>
    </location>
</feature>
<protein>
    <submittedName>
        <fullName evidence="10">LOW QUALITY PROTEIN: carcinoembryonic antigen-related cell adhesion molecule 1</fullName>
    </submittedName>
</protein>
<accession>A0A8M1M3C7</accession>
<evidence type="ECO:0000256" key="4">
    <source>
        <dbReference type="ARBA" id="ARBA00023180"/>
    </source>
</evidence>
<dbReference type="PANTHER" id="PTHR44427:SF1">
    <property type="entry name" value="CARCINOEMBRYONIC ANTIGEN-RELATED CELL ADHESION MOLECULE 1"/>
    <property type="match status" value="1"/>
</dbReference>
<dbReference type="RefSeq" id="XP_044768272.1">
    <property type="nucleotide sequence ID" value="XM_044912337.1"/>
</dbReference>
<dbReference type="InterPro" id="IPR013783">
    <property type="entry name" value="Ig-like_fold"/>
</dbReference>
<dbReference type="Pfam" id="PF13895">
    <property type="entry name" value="Ig_2"/>
    <property type="match status" value="1"/>
</dbReference>
<dbReference type="CDD" id="cd20948">
    <property type="entry name" value="IgC2_CEACAM5-like"/>
    <property type="match status" value="1"/>
</dbReference>
<dbReference type="SMART" id="SM00408">
    <property type="entry name" value="IGc2"/>
    <property type="match status" value="4"/>
</dbReference>
<comment type="similarity">
    <text evidence="6">Belongs to the immunoglobulin superfamily. CEA family.</text>
</comment>